<protein>
    <recommendedName>
        <fullName evidence="6">Reverse transcriptase Ty1/copia-type domain-containing protein</fullName>
    </recommendedName>
</protein>
<evidence type="ECO:0000313" key="4">
    <source>
        <dbReference type="EMBL" id="KAK3015214.1"/>
    </source>
</evidence>
<feature type="domain" description="Retrovirus-related Pol polyprotein from transposon TNT 1-94-like beta-barrel" evidence="3">
    <location>
        <begin position="124"/>
        <end position="186"/>
    </location>
</feature>
<proteinExistence type="predicted"/>
<accession>A0AA88VX05</accession>
<gene>
    <name evidence="4" type="ORF">RJ639_005423</name>
</gene>
<organism evidence="4 5">
    <name type="scientific">Escallonia herrerae</name>
    <dbReference type="NCBI Taxonomy" id="1293975"/>
    <lineage>
        <taxon>Eukaryota</taxon>
        <taxon>Viridiplantae</taxon>
        <taxon>Streptophyta</taxon>
        <taxon>Embryophyta</taxon>
        <taxon>Tracheophyta</taxon>
        <taxon>Spermatophyta</taxon>
        <taxon>Magnoliopsida</taxon>
        <taxon>eudicotyledons</taxon>
        <taxon>Gunneridae</taxon>
        <taxon>Pentapetalae</taxon>
        <taxon>asterids</taxon>
        <taxon>campanulids</taxon>
        <taxon>Escalloniales</taxon>
        <taxon>Escalloniaceae</taxon>
        <taxon>Escallonia</taxon>
    </lineage>
</organism>
<sequence>MPSRRLGPHSPSGGSRPVAVGVGRGHRRNIIIDAIGDGDLLSCTCKKEESPCQDHEHAKLHPIGSNLSSLSSILGAKIRSFKELAANCQAHGELGKLGYSSDTEYFEKYDFDESNDFNFMEDEDADWFATCRSFDGDKVLTENDVIYTVVGIGSIQIRMYDGILRTLTNLKHVPELRKYLISLVHLALMVVTMGLFPSAVIDCWTPEEDLSGTYANYKNLRIYDCPAYAHKKALVDAEKEHDVRENVELEVRAPDSLPIISTDEEDGSHSIEENEEPQEQQYSIARNRSRREIQPPHKYGYEDMVTYALRLAEGIEVYKKNEGTPGIEDARYRARVVAKGFTQREGIDYNEIFFHVVKHSLIRVLLAMIALYDLELEQLDVTTDTDLVYHLGSDDANGRVIGYVDSDDVGNLNRMRSLTSYVFTFSSCVIN</sequence>
<feature type="region of interest" description="Disordered" evidence="1">
    <location>
        <begin position="258"/>
        <end position="289"/>
    </location>
</feature>
<dbReference type="Proteomes" id="UP001188597">
    <property type="component" value="Unassembled WGS sequence"/>
</dbReference>
<comment type="caution">
    <text evidence="4">The sequence shown here is derived from an EMBL/GenBank/DDBJ whole genome shotgun (WGS) entry which is preliminary data.</text>
</comment>
<keyword evidence="5" id="KW-1185">Reference proteome</keyword>
<feature type="region of interest" description="Disordered" evidence="1">
    <location>
        <begin position="1"/>
        <end position="20"/>
    </location>
</feature>
<name>A0AA88VX05_9ASTE</name>
<evidence type="ECO:0000259" key="3">
    <source>
        <dbReference type="Pfam" id="PF22936"/>
    </source>
</evidence>
<dbReference type="InterPro" id="IPR054722">
    <property type="entry name" value="PolX-like_BBD"/>
</dbReference>
<evidence type="ECO:0000313" key="5">
    <source>
        <dbReference type="Proteomes" id="UP001188597"/>
    </source>
</evidence>
<feature type="domain" description="Reverse transcriptase Ty1/copia-type" evidence="2">
    <location>
        <begin position="318"/>
        <end position="383"/>
    </location>
</feature>
<dbReference type="Pfam" id="PF07727">
    <property type="entry name" value="RVT_2"/>
    <property type="match status" value="1"/>
</dbReference>
<dbReference type="InterPro" id="IPR013103">
    <property type="entry name" value="RVT_2"/>
</dbReference>
<dbReference type="EMBL" id="JAVXUP010001161">
    <property type="protein sequence ID" value="KAK3015214.1"/>
    <property type="molecule type" value="Genomic_DNA"/>
</dbReference>
<evidence type="ECO:0000256" key="1">
    <source>
        <dbReference type="SAM" id="MobiDB-lite"/>
    </source>
</evidence>
<dbReference type="AlphaFoldDB" id="A0AA88VX05"/>
<evidence type="ECO:0008006" key="6">
    <source>
        <dbReference type="Google" id="ProtNLM"/>
    </source>
</evidence>
<dbReference type="Pfam" id="PF22936">
    <property type="entry name" value="Pol_BBD"/>
    <property type="match status" value="1"/>
</dbReference>
<evidence type="ECO:0000259" key="2">
    <source>
        <dbReference type="Pfam" id="PF07727"/>
    </source>
</evidence>
<reference evidence="4" key="1">
    <citation type="submission" date="2022-12" db="EMBL/GenBank/DDBJ databases">
        <title>Draft genome assemblies for two species of Escallonia (Escalloniales).</title>
        <authorList>
            <person name="Chanderbali A."/>
            <person name="Dervinis C."/>
            <person name="Anghel I."/>
            <person name="Soltis D."/>
            <person name="Soltis P."/>
            <person name="Zapata F."/>
        </authorList>
    </citation>
    <scope>NUCLEOTIDE SEQUENCE</scope>
    <source>
        <strain evidence="4">UCBG64.0493</strain>
        <tissue evidence="4">Leaf</tissue>
    </source>
</reference>